<sequence length="158" mass="18359">GQLPLSFLFSFGYVFTKIPQIFNFYFSLNSFHFQSSLRNFLPRSQTQEPFSSFAVFLTLRSRKIDINTKLSLPLPILLRVLTLPPKIPRIRTQPRFTQTPNNRPMNLNLILTLTPILKNPKPLSKQRKIPLPFHLHTQNPIIVNSPLILSPRNRDILT</sequence>
<reference evidence="2" key="1">
    <citation type="submission" date="2016-06" db="EMBL/GenBank/DDBJ databases">
        <title>Parallel loss of symbiosis genes in relatives of nitrogen-fixing non-legume Parasponia.</title>
        <authorList>
            <person name="Van Velzen R."/>
            <person name="Holmer R."/>
            <person name="Bu F."/>
            <person name="Rutten L."/>
            <person name="Van Zeijl A."/>
            <person name="Liu W."/>
            <person name="Santuari L."/>
            <person name="Cao Q."/>
            <person name="Sharma T."/>
            <person name="Shen D."/>
            <person name="Roswanjaya Y."/>
            <person name="Wardhani T."/>
            <person name="Kalhor M.S."/>
            <person name="Jansen J."/>
            <person name="Van den Hoogen J."/>
            <person name="Gungor B."/>
            <person name="Hartog M."/>
            <person name="Hontelez J."/>
            <person name="Verver J."/>
            <person name="Yang W.-C."/>
            <person name="Schijlen E."/>
            <person name="Repin R."/>
            <person name="Schilthuizen M."/>
            <person name="Schranz E."/>
            <person name="Heidstra R."/>
            <person name="Miyata K."/>
            <person name="Fedorova E."/>
            <person name="Kohlen W."/>
            <person name="Bisseling T."/>
            <person name="Smit S."/>
            <person name="Geurts R."/>
        </authorList>
    </citation>
    <scope>NUCLEOTIDE SEQUENCE [LARGE SCALE GENOMIC DNA]</scope>
    <source>
        <strain evidence="2">cv. RG33-2</strain>
    </source>
</reference>
<gene>
    <name evidence="1" type="ORF">TorRG33x02_298940</name>
</gene>
<proteinExistence type="predicted"/>
<evidence type="ECO:0000313" key="1">
    <source>
        <dbReference type="EMBL" id="PON55601.1"/>
    </source>
</evidence>
<feature type="non-terminal residue" evidence="1">
    <location>
        <position position="1"/>
    </location>
</feature>
<comment type="caution">
    <text evidence="1">The sequence shown here is derived from an EMBL/GenBank/DDBJ whole genome shotgun (WGS) entry which is preliminary data.</text>
</comment>
<dbReference type="InParanoid" id="A0A2P5C3L6"/>
<name>A0A2P5C3L6_TREOI</name>
<dbReference type="AlphaFoldDB" id="A0A2P5C3L6"/>
<dbReference type="Proteomes" id="UP000237000">
    <property type="component" value="Unassembled WGS sequence"/>
</dbReference>
<dbReference type="EMBL" id="JXTC01000419">
    <property type="protein sequence ID" value="PON55601.1"/>
    <property type="molecule type" value="Genomic_DNA"/>
</dbReference>
<organism evidence="1 2">
    <name type="scientific">Trema orientale</name>
    <name type="common">Charcoal tree</name>
    <name type="synonym">Celtis orientalis</name>
    <dbReference type="NCBI Taxonomy" id="63057"/>
    <lineage>
        <taxon>Eukaryota</taxon>
        <taxon>Viridiplantae</taxon>
        <taxon>Streptophyta</taxon>
        <taxon>Embryophyta</taxon>
        <taxon>Tracheophyta</taxon>
        <taxon>Spermatophyta</taxon>
        <taxon>Magnoliopsida</taxon>
        <taxon>eudicotyledons</taxon>
        <taxon>Gunneridae</taxon>
        <taxon>Pentapetalae</taxon>
        <taxon>rosids</taxon>
        <taxon>fabids</taxon>
        <taxon>Rosales</taxon>
        <taxon>Cannabaceae</taxon>
        <taxon>Trema</taxon>
    </lineage>
</organism>
<dbReference type="OrthoDB" id="10394702at2759"/>
<protein>
    <submittedName>
        <fullName evidence="1">Uncharacterized protein</fullName>
    </submittedName>
</protein>
<accession>A0A2P5C3L6</accession>
<evidence type="ECO:0000313" key="2">
    <source>
        <dbReference type="Proteomes" id="UP000237000"/>
    </source>
</evidence>
<keyword evidence="2" id="KW-1185">Reference proteome</keyword>